<evidence type="ECO:0000256" key="6">
    <source>
        <dbReference type="ARBA" id="ARBA00023170"/>
    </source>
</evidence>
<dbReference type="PROSITE" id="PS00237">
    <property type="entry name" value="G_PROTEIN_RECEP_F1_1"/>
    <property type="match status" value="1"/>
</dbReference>
<dbReference type="PANTHER" id="PTHR24243">
    <property type="entry name" value="G-PROTEIN COUPLED RECEPTOR"/>
    <property type="match status" value="1"/>
</dbReference>
<feature type="transmembrane region" description="Helical" evidence="10">
    <location>
        <begin position="349"/>
        <end position="368"/>
    </location>
</feature>
<name>A0A914ASI3_PATMI</name>
<dbReference type="GO" id="GO:0005886">
    <property type="term" value="C:plasma membrane"/>
    <property type="evidence" value="ECO:0007669"/>
    <property type="project" value="TreeGrafter"/>
</dbReference>
<protein>
    <recommendedName>
        <fullName evidence="11">G-protein coupled receptors family 1 profile domain-containing protein</fullName>
    </recommendedName>
</protein>
<dbReference type="Gene3D" id="1.20.1070.10">
    <property type="entry name" value="Rhodopsin 7-helix transmembrane proteins"/>
    <property type="match status" value="1"/>
</dbReference>
<keyword evidence="13" id="KW-1185">Reference proteome</keyword>
<dbReference type="PROSITE" id="PS50262">
    <property type="entry name" value="G_PROTEIN_RECEP_F1_2"/>
    <property type="match status" value="1"/>
</dbReference>
<reference evidence="12" key="1">
    <citation type="submission" date="2022-11" db="UniProtKB">
        <authorList>
            <consortium name="EnsemblMetazoa"/>
        </authorList>
    </citation>
    <scope>IDENTIFICATION</scope>
</reference>
<dbReference type="OMA" id="YTIWRCR"/>
<feature type="transmembrane region" description="Helical" evidence="10">
    <location>
        <begin position="129"/>
        <end position="148"/>
    </location>
</feature>
<evidence type="ECO:0000256" key="9">
    <source>
        <dbReference type="SAM" id="MobiDB-lite"/>
    </source>
</evidence>
<evidence type="ECO:0000256" key="7">
    <source>
        <dbReference type="ARBA" id="ARBA00023224"/>
    </source>
</evidence>
<evidence type="ECO:0000256" key="3">
    <source>
        <dbReference type="ARBA" id="ARBA00022989"/>
    </source>
</evidence>
<feature type="domain" description="G-protein coupled receptors family 1 profile" evidence="11">
    <location>
        <begin position="68"/>
        <end position="365"/>
    </location>
</feature>
<dbReference type="OrthoDB" id="2132067at2759"/>
<evidence type="ECO:0000256" key="10">
    <source>
        <dbReference type="SAM" id="Phobius"/>
    </source>
</evidence>
<keyword evidence="7 8" id="KW-0807">Transducer</keyword>
<dbReference type="PRINTS" id="PR00237">
    <property type="entry name" value="GPCRRHODOPSN"/>
</dbReference>
<dbReference type="SMART" id="SM01381">
    <property type="entry name" value="7TM_GPCR_Srsx"/>
    <property type="match status" value="1"/>
</dbReference>
<dbReference type="Pfam" id="PF00001">
    <property type="entry name" value="7tm_1"/>
    <property type="match status" value="1"/>
</dbReference>
<evidence type="ECO:0000256" key="1">
    <source>
        <dbReference type="ARBA" id="ARBA00004141"/>
    </source>
</evidence>
<dbReference type="RefSeq" id="XP_038066311.1">
    <property type="nucleotide sequence ID" value="XM_038210383.1"/>
</dbReference>
<dbReference type="GeneID" id="119736370"/>
<keyword evidence="3 10" id="KW-1133">Transmembrane helix</keyword>
<dbReference type="PANTHER" id="PTHR24243:SF224">
    <property type="entry name" value="G-PROTEIN COUPLED RECEPTOR 19-RELATED"/>
    <property type="match status" value="1"/>
</dbReference>
<feature type="transmembrane region" description="Helical" evidence="10">
    <location>
        <begin position="55"/>
        <end position="77"/>
    </location>
</feature>
<dbReference type="AlphaFoldDB" id="A0A914ASI3"/>
<dbReference type="InterPro" id="IPR017452">
    <property type="entry name" value="GPCR_Rhodpsn_7TM"/>
</dbReference>
<keyword evidence="2 8" id="KW-0812">Transmembrane</keyword>
<dbReference type="GO" id="GO:0004930">
    <property type="term" value="F:G protein-coupled receptor activity"/>
    <property type="evidence" value="ECO:0007669"/>
    <property type="project" value="UniProtKB-KW"/>
</dbReference>
<feature type="transmembrane region" description="Helical" evidence="10">
    <location>
        <begin position="169"/>
        <end position="189"/>
    </location>
</feature>
<dbReference type="EnsemblMetazoa" id="XM_038210383.1">
    <property type="protein sequence ID" value="XP_038066311.1"/>
    <property type="gene ID" value="LOC119736370"/>
</dbReference>
<dbReference type="SUPFAM" id="SSF81321">
    <property type="entry name" value="Family A G protein-coupled receptor-like"/>
    <property type="match status" value="1"/>
</dbReference>
<evidence type="ECO:0000313" key="12">
    <source>
        <dbReference type="EnsemblMetazoa" id="XP_038066311.1"/>
    </source>
</evidence>
<comment type="subcellular location">
    <subcellularLocation>
        <location evidence="1">Membrane</location>
        <topology evidence="1">Multi-pass membrane protein</topology>
    </subcellularLocation>
</comment>
<keyword evidence="6 8" id="KW-0675">Receptor</keyword>
<organism evidence="12 13">
    <name type="scientific">Patiria miniata</name>
    <name type="common">Bat star</name>
    <name type="synonym">Asterina miniata</name>
    <dbReference type="NCBI Taxonomy" id="46514"/>
    <lineage>
        <taxon>Eukaryota</taxon>
        <taxon>Metazoa</taxon>
        <taxon>Echinodermata</taxon>
        <taxon>Eleutherozoa</taxon>
        <taxon>Asterozoa</taxon>
        <taxon>Asteroidea</taxon>
        <taxon>Valvatacea</taxon>
        <taxon>Valvatida</taxon>
        <taxon>Asterinidae</taxon>
        <taxon>Patiria</taxon>
    </lineage>
</organism>
<accession>A0A914ASI3</accession>
<keyword evidence="5 10" id="KW-0472">Membrane</keyword>
<feature type="transmembrane region" description="Helical" evidence="10">
    <location>
        <begin position="89"/>
        <end position="109"/>
    </location>
</feature>
<dbReference type="InterPro" id="IPR000276">
    <property type="entry name" value="GPCR_Rhodpsn"/>
</dbReference>
<dbReference type="Proteomes" id="UP000887568">
    <property type="component" value="Unplaced"/>
</dbReference>
<feature type="region of interest" description="Disordered" evidence="9">
    <location>
        <begin position="1"/>
        <end position="21"/>
    </location>
</feature>
<evidence type="ECO:0000256" key="4">
    <source>
        <dbReference type="ARBA" id="ARBA00023040"/>
    </source>
</evidence>
<evidence type="ECO:0000256" key="8">
    <source>
        <dbReference type="RuleBase" id="RU000688"/>
    </source>
</evidence>
<feature type="transmembrane region" description="Helical" evidence="10">
    <location>
        <begin position="309"/>
        <end position="329"/>
    </location>
</feature>
<proteinExistence type="inferred from homology"/>
<evidence type="ECO:0000259" key="11">
    <source>
        <dbReference type="PROSITE" id="PS50262"/>
    </source>
</evidence>
<comment type="similarity">
    <text evidence="8">Belongs to the G-protein coupled receptor 1 family.</text>
</comment>
<sequence>MDPTTEMTSLGGHPTDGVPDLIAGNQDNGTTPAYDDDYDLEYAWFLYYLERHLTIAIYAITISLGTIGNLIVVYTIWRCRHLHTVMYTLIASLCMADLIMLCLVLPWKLNISLVYGHFPYGDFMCRAPTYLHMLSAVSSVLHLTAISLERCYAVKFPLRSRTVLTVGNAYKIVTFVWIAAVLSSIPSFFQVGTRTYVDDKGPFDVCQLVWTKTGNRAYALYQFFLVFGVPMVLITGAYAFIMHTLCTRRVPSESTKSGAVAMSQSRKYQAGSARNGSMSGSVYVANGTQKLNHKSAKNKEAEIRQMTTMIMLIVVMFIICWGPLLSFTIVKRFELVDIFENRWHITDMVFNLMSFLNSAINPIVYALVSASFRQSCIWALKVCCKSRKVRRRPSGVSKATTVSRVGLSHTGGSTVTDNVSVSSACAADKV</sequence>
<evidence type="ECO:0000313" key="13">
    <source>
        <dbReference type="Proteomes" id="UP000887568"/>
    </source>
</evidence>
<keyword evidence="4 8" id="KW-0297">G-protein coupled receptor</keyword>
<evidence type="ECO:0000256" key="2">
    <source>
        <dbReference type="ARBA" id="ARBA00022692"/>
    </source>
</evidence>
<evidence type="ECO:0000256" key="5">
    <source>
        <dbReference type="ARBA" id="ARBA00023136"/>
    </source>
</evidence>
<feature type="transmembrane region" description="Helical" evidence="10">
    <location>
        <begin position="218"/>
        <end position="241"/>
    </location>
</feature>